<keyword evidence="3" id="KW-1185">Reference proteome</keyword>
<feature type="compositionally biased region" description="Basic and acidic residues" evidence="1">
    <location>
        <begin position="85"/>
        <end position="104"/>
    </location>
</feature>
<gene>
    <name evidence="2" type="ORF">AFUS01_LOCUS9838</name>
</gene>
<sequence length="140" mass="15668">MGHNTDNKEEQTPRTPFPKIAGIRKTIYLYTTSGWNNSSWGDVFSNLAGENLVEQGESFTKIIKPEVPDSDNNGIVDLIEEENEPLDKSETVHETDGGNEDSKKSGCFSRTRKSIGKFFRRLFPGFRNVTVFSCCNASVL</sequence>
<accession>A0A8J2JI07</accession>
<evidence type="ECO:0000313" key="2">
    <source>
        <dbReference type="EMBL" id="CAG7720568.1"/>
    </source>
</evidence>
<name>A0A8J2JI07_9HEXA</name>
<dbReference type="EMBL" id="CAJVCH010071605">
    <property type="protein sequence ID" value="CAG7720568.1"/>
    <property type="molecule type" value="Genomic_DNA"/>
</dbReference>
<feature type="region of interest" description="Disordered" evidence="1">
    <location>
        <begin position="82"/>
        <end position="106"/>
    </location>
</feature>
<dbReference type="Proteomes" id="UP000708208">
    <property type="component" value="Unassembled WGS sequence"/>
</dbReference>
<comment type="caution">
    <text evidence="2">The sequence shown here is derived from an EMBL/GenBank/DDBJ whole genome shotgun (WGS) entry which is preliminary data.</text>
</comment>
<proteinExistence type="predicted"/>
<dbReference type="AlphaFoldDB" id="A0A8J2JI07"/>
<evidence type="ECO:0000256" key="1">
    <source>
        <dbReference type="SAM" id="MobiDB-lite"/>
    </source>
</evidence>
<organism evidence="2 3">
    <name type="scientific">Allacma fusca</name>
    <dbReference type="NCBI Taxonomy" id="39272"/>
    <lineage>
        <taxon>Eukaryota</taxon>
        <taxon>Metazoa</taxon>
        <taxon>Ecdysozoa</taxon>
        <taxon>Arthropoda</taxon>
        <taxon>Hexapoda</taxon>
        <taxon>Collembola</taxon>
        <taxon>Symphypleona</taxon>
        <taxon>Sminthuridae</taxon>
        <taxon>Allacma</taxon>
    </lineage>
</organism>
<evidence type="ECO:0000313" key="3">
    <source>
        <dbReference type="Proteomes" id="UP000708208"/>
    </source>
</evidence>
<reference evidence="2" key="1">
    <citation type="submission" date="2021-06" db="EMBL/GenBank/DDBJ databases">
        <authorList>
            <person name="Hodson N. C."/>
            <person name="Mongue J. A."/>
            <person name="Jaron S. K."/>
        </authorList>
    </citation>
    <scope>NUCLEOTIDE SEQUENCE</scope>
</reference>
<protein>
    <submittedName>
        <fullName evidence="2">Uncharacterized protein</fullName>
    </submittedName>
</protein>